<evidence type="ECO:0000313" key="5">
    <source>
        <dbReference type="Proteomes" id="UP000228945"/>
    </source>
</evidence>
<name>A0A2D2AV20_9CAUL</name>
<feature type="signal peptide" evidence="3">
    <location>
        <begin position="1"/>
        <end position="20"/>
    </location>
</feature>
<keyword evidence="2" id="KW-0472">Membrane</keyword>
<sequence length="215" mass="23141">MRRPTLIAALSLLLAGPALAQDGDRPDPRHDRGMTQTEPNLRDAVTAPLDDLNLKHVRIPDVLQRAVAGPYDMDGMTRCEAIAAEVGRLDEALGPDLDETPPPDKRTRVQKVQQAAGDAVVGAVENETRDLLPFRGWVRKLSGAERRDKRVAAAIGAGKIRRGYLKGAGMRMNCAPPAAPSWFVPATEAKKSGGFLAWLAGVWAAITGWFASLFG</sequence>
<dbReference type="KEGG" id="cmb:CSW64_05315"/>
<dbReference type="OrthoDB" id="7211066at2"/>
<gene>
    <name evidence="4" type="ORF">CSW64_05315</name>
</gene>
<protein>
    <submittedName>
        <fullName evidence="4">Uncharacterized protein</fullName>
    </submittedName>
</protein>
<feature type="region of interest" description="Disordered" evidence="1">
    <location>
        <begin position="19"/>
        <end position="40"/>
    </location>
</feature>
<accession>A0A2D2AV20</accession>
<feature type="compositionally biased region" description="Basic and acidic residues" evidence="1">
    <location>
        <begin position="22"/>
        <end position="33"/>
    </location>
</feature>
<proteinExistence type="predicted"/>
<evidence type="ECO:0000256" key="3">
    <source>
        <dbReference type="SAM" id="SignalP"/>
    </source>
</evidence>
<dbReference type="AlphaFoldDB" id="A0A2D2AV20"/>
<dbReference type="Proteomes" id="UP000228945">
    <property type="component" value="Chromosome"/>
</dbReference>
<keyword evidence="2" id="KW-1133">Transmembrane helix</keyword>
<feature type="chain" id="PRO_5013817046" evidence="3">
    <location>
        <begin position="21"/>
        <end position="215"/>
    </location>
</feature>
<evidence type="ECO:0000313" key="4">
    <source>
        <dbReference type="EMBL" id="ATQ41872.1"/>
    </source>
</evidence>
<dbReference type="EMBL" id="CP024201">
    <property type="protein sequence ID" value="ATQ41872.1"/>
    <property type="molecule type" value="Genomic_DNA"/>
</dbReference>
<dbReference type="RefSeq" id="WP_099621129.1">
    <property type="nucleotide sequence ID" value="NZ_CP024201.1"/>
</dbReference>
<keyword evidence="2" id="KW-0812">Transmembrane</keyword>
<evidence type="ECO:0000256" key="2">
    <source>
        <dbReference type="SAM" id="Phobius"/>
    </source>
</evidence>
<organism evidence="4 5">
    <name type="scientific">Caulobacter mirabilis</name>
    <dbReference type="NCBI Taxonomy" id="69666"/>
    <lineage>
        <taxon>Bacteria</taxon>
        <taxon>Pseudomonadati</taxon>
        <taxon>Pseudomonadota</taxon>
        <taxon>Alphaproteobacteria</taxon>
        <taxon>Caulobacterales</taxon>
        <taxon>Caulobacteraceae</taxon>
        <taxon>Caulobacter</taxon>
    </lineage>
</organism>
<evidence type="ECO:0000256" key="1">
    <source>
        <dbReference type="SAM" id="MobiDB-lite"/>
    </source>
</evidence>
<keyword evidence="3" id="KW-0732">Signal</keyword>
<reference evidence="4 5" key="1">
    <citation type="submission" date="2017-10" db="EMBL/GenBank/DDBJ databases">
        <title>Genome sequence of Caulobacter mirabilis FWC38.</title>
        <authorList>
            <person name="Fiebig A."/>
            <person name="Crosson S."/>
        </authorList>
    </citation>
    <scope>NUCLEOTIDE SEQUENCE [LARGE SCALE GENOMIC DNA]</scope>
    <source>
        <strain evidence="4 5">FWC 38</strain>
    </source>
</reference>
<feature type="transmembrane region" description="Helical" evidence="2">
    <location>
        <begin position="195"/>
        <end position="214"/>
    </location>
</feature>
<keyword evidence="5" id="KW-1185">Reference proteome</keyword>